<proteinExistence type="predicted"/>
<reference evidence="3" key="2">
    <citation type="submission" date="2023-07" db="EMBL/GenBank/DDBJ databases">
        <title>Description of novel Chryseobacterium sp. strain C-2.</title>
        <authorList>
            <person name="Saticioglu I.B."/>
        </authorList>
    </citation>
    <scope>NUCLEOTIDE SEQUENCE [LARGE SCALE GENOMIC DNA]</scope>
    <source>
        <strain evidence="3">C-2</strain>
    </source>
</reference>
<reference evidence="2" key="1">
    <citation type="submission" date="2021-11" db="EMBL/GenBank/DDBJ databases">
        <title>Description of novel Chryseobacterium species.</title>
        <authorList>
            <person name="Saticioglu I.B."/>
            <person name="Ay H."/>
            <person name="Altun S."/>
            <person name="Duman M."/>
        </authorList>
    </citation>
    <scope>NUCLEOTIDE SEQUENCE</scope>
    <source>
        <strain evidence="2">C-39</strain>
    </source>
</reference>
<reference evidence="1" key="3">
    <citation type="submission" date="2024-05" db="EMBL/GenBank/DDBJ databases">
        <title>Description of novel Chryseobacterium sp. strain C-2.</title>
        <authorList>
            <person name="Saticioglu I.B."/>
        </authorList>
    </citation>
    <scope>NUCLEOTIDE SEQUENCE</scope>
    <source>
        <strain evidence="1">C-2</strain>
    </source>
</reference>
<name>A0A9Q3UU34_9FLAO</name>
<evidence type="ECO:0000313" key="2">
    <source>
        <dbReference type="EMBL" id="MCC9034392.1"/>
    </source>
</evidence>
<protein>
    <recommendedName>
        <fullName evidence="5">DUF2281 domain-containing protein</fullName>
    </recommendedName>
</protein>
<evidence type="ECO:0008006" key="5">
    <source>
        <dbReference type="Google" id="ProtNLM"/>
    </source>
</evidence>
<dbReference type="Proteomes" id="UP000603715">
    <property type="component" value="Unassembled WGS sequence"/>
</dbReference>
<sequence length="81" mass="9938">MEITIKDIESNLETLPKEFLYEVNDFIDFLKYKYFKEKQYEVPEWQKDEVRKRVKYSQTYPESFVSESEMDDYLNDLESGD</sequence>
<comment type="caution">
    <text evidence="2">The sequence shown here is derived from an EMBL/GenBank/DDBJ whole genome shotgun (WGS) entry which is preliminary data.</text>
</comment>
<accession>A0A9Q3UU34</accession>
<organism evidence="2 4">
    <name type="scientific">Chryseobacterium muglaense</name>
    <dbReference type="NCBI Taxonomy" id="2893752"/>
    <lineage>
        <taxon>Bacteria</taxon>
        <taxon>Pseudomonadati</taxon>
        <taxon>Bacteroidota</taxon>
        <taxon>Flavobacteriia</taxon>
        <taxon>Flavobacteriales</taxon>
        <taxon>Weeksellaceae</taxon>
        <taxon>Chryseobacterium group</taxon>
        <taxon>Chryseobacterium</taxon>
    </lineage>
</organism>
<gene>
    <name evidence="1" type="ORF">IEW27_09595</name>
    <name evidence="2" type="ORF">LNP80_09000</name>
</gene>
<evidence type="ECO:0000313" key="4">
    <source>
        <dbReference type="Proteomes" id="UP001107960"/>
    </source>
</evidence>
<dbReference type="Proteomes" id="UP001107960">
    <property type="component" value="Unassembled WGS sequence"/>
</dbReference>
<dbReference type="EMBL" id="JAJJML010000001">
    <property type="protein sequence ID" value="MCC9034392.1"/>
    <property type="molecule type" value="Genomic_DNA"/>
</dbReference>
<dbReference type="AlphaFoldDB" id="A0A9Q3UU34"/>
<dbReference type="RefSeq" id="WP_191179373.1">
    <property type="nucleotide sequence ID" value="NZ_JACXXP010000009.1"/>
</dbReference>
<keyword evidence="3" id="KW-1185">Reference proteome</keyword>
<evidence type="ECO:0000313" key="1">
    <source>
        <dbReference type="EMBL" id="MBD3904844.1"/>
    </source>
</evidence>
<dbReference type="EMBL" id="JACXXP010000009">
    <property type="protein sequence ID" value="MBD3904844.1"/>
    <property type="molecule type" value="Genomic_DNA"/>
</dbReference>
<evidence type="ECO:0000313" key="3">
    <source>
        <dbReference type="Proteomes" id="UP000603715"/>
    </source>
</evidence>